<name>D8M7U5_BLAHO</name>
<dbReference type="InParanoid" id="D8M7U5"/>
<protein>
    <submittedName>
        <fullName evidence="1">Uncharacterized protein</fullName>
    </submittedName>
</protein>
<dbReference type="SUPFAM" id="SSF82185">
    <property type="entry name" value="Histone H3 K4-specific methyltransferase SET7/9 N-terminal domain"/>
    <property type="match status" value="1"/>
</dbReference>
<gene>
    <name evidence="1" type="ORF">GSBLH_T00006735001</name>
</gene>
<evidence type="ECO:0000313" key="1">
    <source>
        <dbReference type="EMBL" id="CBK24134.2"/>
    </source>
</evidence>
<dbReference type="GeneID" id="24922859"/>
<dbReference type="Proteomes" id="UP000008312">
    <property type="component" value="Unassembled WGS sequence"/>
</dbReference>
<organism evidence="1">
    <name type="scientific">Blastocystis hominis</name>
    <dbReference type="NCBI Taxonomy" id="12968"/>
    <lineage>
        <taxon>Eukaryota</taxon>
        <taxon>Sar</taxon>
        <taxon>Stramenopiles</taxon>
        <taxon>Bigyra</taxon>
        <taxon>Opalozoa</taxon>
        <taxon>Opalinata</taxon>
        <taxon>Blastocystidae</taxon>
        <taxon>Blastocystis</taxon>
    </lineage>
</organism>
<reference evidence="1" key="1">
    <citation type="submission" date="2010-02" db="EMBL/GenBank/DDBJ databases">
        <title>Sequencing and annotation of the Blastocystis hominis genome.</title>
        <authorList>
            <person name="Wincker P."/>
        </authorList>
    </citation>
    <scope>NUCLEOTIDE SEQUENCE</scope>
    <source>
        <strain evidence="1">Singapore isolate B</strain>
    </source>
</reference>
<dbReference type="EMBL" id="FN668672">
    <property type="protein sequence ID" value="CBK24134.2"/>
    <property type="molecule type" value="Genomic_DNA"/>
</dbReference>
<evidence type="ECO:0000313" key="2">
    <source>
        <dbReference type="Proteomes" id="UP000008312"/>
    </source>
</evidence>
<sequence length="762" mass="88699">MNKFSCPICSEAFSVVITDKVLLYGWNYYEDYEVQLQQIIMSESTNVIMDIGKVKYFTTEIRFLCLILSIVYRLPDNAFNIISCRIKEFNFEQIKRIIDSAERKLNHELALLPDSEVINLFFNANFVNDVNQGFWFIKGSRSDMVKAYFQNGITIEGVFRDSMPTGNCIVTFTEQNVESEVEFKNGKRSGFATYDYKNNGLFVVCNVADRYSTLCKSIVPYTRNYYNHSALCIGDNSFKIESIKWKGEELDMGKNPGLKWLLENFDVAQRHIRFNMTGNLRRRLPEDYQLWAGNKEFSRLEHVTLCAQKIIKRDVVNYLLPAVQKLSSLNTFLLRSSDLLSQPAIDTDVKLFTENASIIFPILQFPRSLLIFGDPKEEEEMNRFCLHLSELKHLTDLIFEIKDLHINEELQLERLILKEINIEMLDLVYSCTRLELLHIKDCMKVKSIFIHNELQDKLELVDCNSLREIVIGSDNISKEDANANIDITDLQNLEILKIDLMMLRSFSVGELGFCNYTPYLSELKIGNRAFKESTLDIAMPLLFLREFVIGDSCFTNTKIPNIDKLVIGNNSFTNTRIAPIACIPESQEDLDEKYNNPFEIEKKKKDIENIMRKQELSKEDFTLNMKFPFSLLKEIIIGEKCFYNTPQLESITIKKDLPNLKEFYIDPELNKSLYNIRIFKVEQLQGIGYATAEHSMMEVLDFPCLSNFLYNAKKPRTIEDEKKHPNDYFAGPNEYKGHICYEIKELTDDYIDSRRNELRHSN</sequence>
<dbReference type="Gene3D" id="2.20.110.10">
    <property type="entry name" value="Histone H3 K4-specific methyltransferase SET7/9 N-terminal domain"/>
    <property type="match status" value="1"/>
</dbReference>
<accession>D8M7U5</accession>
<keyword evidence="2" id="KW-1185">Reference proteome</keyword>
<dbReference type="RefSeq" id="XP_012898182.1">
    <property type="nucleotide sequence ID" value="XM_013042728.1"/>
</dbReference>
<dbReference type="AlphaFoldDB" id="D8M7U5"/>
<proteinExistence type="predicted"/>